<evidence type="ECO:0000256" key="5">
    <source>
        <dbReference type="ARBA" id="ARBA00023065"/>
    </source>
</evidence>
<dbReference type="InterPro" id="IPR001807">
    <property type="entry name" value="ClC"/>
</dbReference>
<gene>
    <name evidence="11" type="ORF">MACH26_08550</name>
</gene>
<keyword evidence="8" id="KW-0868">Chloride</keyword>
<dbReference type="SUPFAM" id="SSF81340">
    <property type="entry name" value="Clc chloride channel"/>
    <property type="match status" value="1"/>
</dbReference>
<evidence type="ECO:0000256" key="7">
    <source>
        <dbReference type="ARBA" id="ARBA00023173"/>
    </source>
</evidence>
<evidence type="ECO:0000313" key="11">
    <source>
        <dbReference type="EMBL" id="BDX05334.1"/>
    </source>
</evidence>
<evidence type="ECO:0000256" key="8">
    <source>
        <dbReference type="ARBA" id="ARBA00023214"/>
    </source>
</evidence>
<evidence type="ECO:0000256" key="3">
    <source>
        <dbReference type="ARBA" id="ARBA00022692"/>
    </source>
</evidence>
<dbReference type="CDD" id="cd00400">
    <property type="entry name" value="Voltage_gated_ClC"/>
    <property type="match status" value="1"/>
</dbReference>
<dbReference type="PANTHER" id="PTHR43427">
    <property type="entry name" value="CHLORIDE CHANNEL PROTEIN CLC-E"/>
    <property type="match status" value="1"/>
</dbReference>
<keyword evidence="12" id="KW-1185">Reference proteome</keyword>
<feature type="transmembrane region" description="Helical" evidence="10">
    <location>
        <begin position="358"/>
        <end position="377"/>
    </location>
</feature>
<dbReference type="Gene3D" id="1.10.3080.10">
    <property type="entry name" value="Clc chloride channel"/>
    <property type="match status" value="1"/>
</dbReference>
<dbReference type="GO" id="GO:0034707">
    <property type="term" value="C:chloride channel complex"/>
    <property type="evidence" value="ECO:0007669"/>
    <property type="project" value="UniProtKB-KW"/>
</dbReference>
<dbReference type="Proteomes" id="UP001333710">
    <property type="component" value="Chromosome"/>
</dbReference>
<dbReference type="EMBL" id="AP027272">
    <property type="protein sequence ID" value="BDX05334.1"/>
    <property type="molecule type" value="Genomic_DNA"/>
</dbReference>
<keyword evidence="7" id="KW-0869">Chloride channel</keyword>
<dbReference type="PRINTS" id="PR00762">
    <property type="entry name" value="CLCHANNEL"/>
</dbReference>
<protein>
    <submittedName>
        <fullName evidence="11">Chloride channel protein</fullName>
    </submittedName>
</protein>
<proteinExistence type="predicted"/>
<feature type="transmembrane region" description="Helical" evidence="10">
    <location>
        <begin position="29"/>
        <end position="48"/>
    </location>
</feature>
<evidence type="ECO:0000313" key="12">
    <source>
        <dbReference type="Proteomes" id="UP001333710"/>
    </source>
</evidence>
<evidence type="ECO:0000256" key="6">
    <source>
        <dbReference type="ARBA" id="ARBA00023136"/>
    </source>
</evidence>
<feature type="transmembrane region" description="Helical" evidence="10">
    <location>
        <begin position="293"/>
        <end position="313"/>
    </location>
</feature>
<keyword evidence="5" id="KW-0406">Ion transport</keyword>
<dbReference type="Pfam" id="PF00654">
    <property type="entry name" value="Voltage_CLC"/>
    <property type="match status" value="1"/>
</dbReference>
<keyword evidence="3 10" id="KW-0812">Transmembrane</keyword>
<feature type="transmembrane region" description="Helical" evidence="10">
    <location>
        <begin position="325"/>
        <end position="346"/>
    </location>
</feature>
<feature type="transmembrane region" description="Helical" evidence="10">
    <location>
        <begin position="267"/>
        <end position="286"/>
    </location>
</feature>
<evidence type="ECO:0000256" key="4">
    <source>
        <dbReference type="ARBA" id="ARBA00022989"/>
    </source>
</evidence>
<dbReference type="KEGG" id="pmaw:MACH26_08550"/>
<keyword evidence="9" id="KW-0407">Ion channel</keyword>
<feature type="transmembrane region" description="Helical" evidence="10">
    <location>
        <begin position="228"/>
        <end position="247"/>
    </location>
</feature>
<keyword evidence="6 10" id="KW-0472">Membrane</keyword>
<name>A0AA48HHD2_9ALTE</name>
<dbReference type="InterPro" id="IPR014743">
    <property type="entry name" value="Cl-channel_core"/>
</dbReference>
<evidence type="ECO:0000256" key="2">
    <source>
        <dbReference type="ARBA" id="ARBA00022448"/>
    </source>
</evidence>
<reference evidence="11" key="1">
    <citation type="submission" date="2023-01" db="EMBL/GenBank/DDBJ databases">
        <title>Complete genome sequence of Planctobacterium marinum strain Dej080120_11.</title>
        <authorList>
            <person name="Ueki S."/>
            <person name="Maruyama F."/>
        </authorList>
    </citation>
    <scope>NUCLEOTIDE SEQUENCE</scope>
    <source>
        <strain evidence="11">Dej080120_11</strain>
    </source>
</reference>
<dbReference type="AlphaFoldDB" id="A0AA48HHD2"/>
<feature type="transmembrane region" description="Helical" evidence="10">
    <location>
        <begin position="196"/>
        <end position="216"/>
    </location>
</feature>
<evidence type="ECO:0000256" key="9">
    <source>
        <dbReference type="ARBA" id="ARBA00023303"/>
    </source>
</evidence>
<evidence type="ECO:0000256" key="1">
    <source>
        <dbReference type="ARBA" id="ARBA00004141"/>
    </source>
</evidence>
<feature type="transmembrane region" description="Helical" evidence="10">
    <location>
        <begin position="157"/>
        <end position="176"/>
    </location>
</feature>
<dbReference type="InterPro" id="IPR050368">
    <property type="entry name" value="ClC-type_chloride_channel"/>
</dbReference>
<dbReference type="PANTHER" id="PTHR43427:SF6">
    <property type="entry name" value="CHLORIDE CHANNEL PROTEIN CLC-E"/>
    <property type="match status" value="1"/>
</dbReference>
<accession>A0AA48HHD2</accession>
<sequence>MFRLSYESLQLLWLDEVDNFASLEPEMRLLIPILGALAIFLFAIITRFKHYRTGIPFVIYRVKNHNGLMPFKNTLNQFFGGMAALASGFSVGREGPSVHLGAAGSSFIGNWLKLPYNSIRILTGCGIAAGISASFNTPFAAVLFVMEVVLREYKIHIFIPIMLSAACGSVLSRLVFGDDHELAFLTIAEFDTWMYLYFILFGAVLGGISTLFNMQIMNIIRWFRPMNMFSRLLLAGVITGLVGWFIPNAMGTGFSAIHWVVAAPQDIQLLLAILLAKFILTIFAIGLGIPGGLIGPVLGLGALLGATLMYPLGLAYEDPSHLTSSFAILGIAAFLTSVVHAPLAALSAVMELSNSVDVVLPAMMVIVPSYVTANQLFKNSSIFIRQLDYQNLPYTTSSIRSTLQKVGVLALIDREYKLFMDATDKHILDFLDTAPTHPVVQKSTYEIDVQYFLVQYDYSLNKEGSPLRFFPMQGVSAQATLAEVYEILQHRREGAVYVQGSTPHSIVGVITWDAVRSYLYRKEY</sequence>
<evidence type="ECO:0000256" key="10">
    <source>
        <dbReference type="SAM" id="Phobius"/>
    </source>
</evidence>
<keyword evidence="2" id="KW-0813">Transport</keyword>
<organism evidence="11 12">
    <name type="scientific">Planctobacterium marinum</name>
    <dbReference type="NCBI Taxonomy" id="1631968"/>
    <lineage>
        <taxon>Bacteria</taxon>
        <taxon>Pseudomonadati</taxon>
        <taxon>Pseudomonadota</taxon>
        <taxon>Gammaproteobacteria</taxon>
        <taxon>Alteromonadales</taxon>
        <taxon>Alteromonadaceae</taxon>
        <taxon>Planctobacterium</taxon>
    </lineage>
</organism>
<keyword evidence="4 10" id="KW-1133">Transmembrane helix</keyword>
<comment type="subcellular location">
    <subcellularLocation>
        <location evidence="1">Membrane</location>
        <topology evidence="1">Multi-pass membrane protein</topology>
    </subcellularLocation>
</comment>
<dbReference type="GO" id="GO:0005254">
    <property type="term" value="F:chloride channel activity"/>
    <property type="evidence" value="ECO:0007669"/>
    <property type="project" value="UniProtKB-KW"/>
</dbReference>